<dbReference type="AlphaFoldDB" id="A0A8T1FRU8"/>
<sequence length="62" mass="7328">MGDDQHPKRRPWLSWRFVVTATIGVLIVVTQFTTYTHHFHAHLAKHRILRSLHAQPSLRLTF</sequence>
<evidence type="ECO:0000313" key="7">
    <source>
        <dbReference type="Proteomes" id="UP000697107"/>
    </source>
</evidence>
<reference evidence="5" key="1">
    <citation type="submission" date="2018-10" db="EMBL/GenBank/DDBJ databases">
        <title>Effector identification in a new, highly contiguous assembly of the strawberry crown rot pathogen Phytophthora cactorum.</title>
        <authorList>
            <person name="Armitage A.D."/>
            <person name="Nellist C.F."/>
            <person name="Bates H."/>
            <person name="Vickerstaff R.J."/>
            <person name="Harrison R.J."/>
        </authorList>
    </citation>
    <scope>NUCLEOTIDE SEQUENCE</scope>
    <source>
        <strain evidence="2">15-7</strain>
        <strain evidence="3">4032</strain>
        <strain evidence="4">4040</strain>
        <strain evidence="5">P415</strain>
        <strain evidence="6">P421</strain>
    </source>
</reference>
<evidence type="ECO:0000313" key="4">
    <source>
        <dbReference type="EMBL" id="KAG2937720.1"/>
    </source>
</evidence>
<dbReference type="Proteomes" id="UP000735874">
    <property type="component" value="Unassembled WGS sequence"/>
</dbReference>
<feature type="transmembrane region" description="Helical" evidence="1">
    <location>
        <begin position="12"/>
        <end position="33"/>
    </location>
</feature>
<evidence type="ECO:0000313" key="3">
    <source>
        <dbReference type="EMBL" id="KAG2919355.1"/>
    </source>
</evidence>
<dbReference type="Proteomes" id="UP000774804">
    <property type="component" value="Unassembled WGS sequence"/>
</dbReference>
<keyword evidence="1" id="KW-0472">Membrane</keyword>
<dbReference type="EMBL" id="RCMI01000295">
    <property type="protein sequence ID" value="KAG2919355.1"/>
    <property type="molecule type" value="Genomic_DNA"/>
</dbReference>
<evidence type="ECO:0000256" key="1">
    <source>
        <dbReference type="SAM" id="Phobius"/>
    </source>
</evidence>
<gene>
    <name evidence="2" type="ORF">PC113_g11414</name>
    <name evidence="3" type="ORF">PC115_g10174</name>
    <name evidence="4" type="ORF">PC117_g11572</name>
    <name evidence="5" type="ORF">PC118_g10633</name>
    <name evidence="6" type="ORF">PC129_g8961</name>
</gene>
<proteinExistence type="predicted"/>
<accession>A0A8T1FRU8</accession>
<organism evidence="5 7">
    <name type="scientific">Phytophthora cactorum</name>
    <dbReference type="NCBI Taxonomy" id="29920"/>
    <lineage>
        <taxon>Eukaryota</taxon>
        <taxon>Sar</taxon>
        <taxon>Stramenopiles</taxon>
        <taxon>Oomycota</taxon>
        <taxon>Peronosporomycetes</taxon>
        <taxon>Peronosporales</taxon>
        <taxon>Peronosporaceae</taxon>
        <taxon>Phytophthora</taxon>
    </lineage>
</organism>
<dbReference type="Proteomes" id="UP000760860">
    <property type="component" value="Unassembled WGS sequence"/>
</dbReference>
<comment type="caution">
    <text evidence="5">The sequence shown here is derived from an EMBL/GenBank/DDBJ whole genome shotgun (WGS) entry which is preliminary data.</text>
</comment>
<dbReference type="Proteomes" id="UP000736787">
    <property type="component" value="Unassembled WGS sequence"/>
</dbReference>
<keyword evidence="1" id="KW-1133">Transmembrane helix</keyword>
<evidence type="ECO:0000313" key="6">
    <source>
        <dbReference type="EMBL" id="KAG3220283.1"/>
    </source>
</evidence>
<protein>
    <submittedName>
        <fullName evidence="5">Uncharacterized protein</fullName>
    </submittedName>
</protein>
<dbReference type="EMBL" id="RCMV01000271">
    <property type="protein sequence ID" value="KAG3220283.1"/>
    <property type="molecule type" value="Genomic_DNA"/>
</dbReference>
<keyword evidence="1" id="KW-0812">Transmembrane</keyword>
<dbReference type="EMBL" id="RCML01000309">
    <property type="protein sequence ID" value="KAG2981389.1"/>
    <property type="molecule type" value="Genomic_DNA"/>
</dbReference>
<dbReference type="Proteomes" id="UP000697107">
    <property type="component" value="Unassembled WGS sequence"/>
</dbReference>
<name>A0A8T1FRU8_9STRA</name>
<evidence type="ECO:0000313" key="5">
    <source>
        <dbReference type="EMBL" id="KAG2981389.1"/>
    </source>
</evidence>
<evidence type="ECO:0000313" key="2">
    <source>
        <dbReference type="EMBL" id="KAG2856622.1"/>
    </source>
</evidence>
<dbReference type="EMBL" id="RCMG01000325">
    <property type="protein sequence ID" value="KAG2856622.1"/>
    <property type="molecule type" value="Genomic_DNA"/>
</dbReference>
<dbReference type="EMBL" id="RCMK01000302">
    <property type="protein sequence ID" value="KAG2937720.1"/>
    <property type="molecule type" value="Genomic_DNA"/>
</dbReference>